<dbReference type="CDD" id="cd00090">
    <property type="entry name" value="HTH_ARSR"/>
    <property type="match status" value="1"/>
</dbReference>
<proteinExistence type="predicted"/>
<dbReference type="HOGENOM" id="CLU_097419_0_0_2"/>
<feature type="transmembrane region" description="Helical" evidence="1">
    <location>
        <begin position="244"/>
        <end position="262"/>
    </location>
</feature>
<keyword evidence="3" id="KW-1185">Reference proteome</keyword>
<name>G7VGS6_9CREN</name>
<dbReference type="KEGG" id="pyr:P186_0455"/>
<keyword evidence="1" id="KW-1133">Transmembrane helix</keyword>
<dbReference type="InterPro" id="IPR036390">
    <property type="entry name" value="WH_DNA-bd_sf"/>
</dbReference>
<gene>
    <name evidence="2" type="ORF">P186_0455</name>
</gene>
<reference evidence="2 3" key="1">
    <citation type="journal article" date="2012" name="J. Bacteriol.">
        <title>Complete genome sequence of strain 1860, a crenarchaeon of the genus pyrobaculum able to grow with various electron acceptors.</title>
        <authorList>
            <person name="Mardanov A.V."/>
            <person name="Gumerov V.M."/>
            <person name="Slobodkina G.B."/>
            <person name="Beletsky A.V."/>
            <person name="Bonch-Osmolovskaya E.A."/>
            <person name="Ravin N.V."/>
            <person name="Skryabin K.G."/>
        </authorList>
    </citation>
    <scope>NUCLEOTIDE SEQUENCE [LARGE SCALE GENOMIC DNA]</scope>
    <source>
        <strain evidence="2 3">1860</strain>
    </source>
</reference>
<feature type="transmembrane region" description="Helical" evidence="1">
    <location>
        <begin position="130"/>
        <end position="146"/>
    </location>
</feature>
<dbReference type="AlphaFoldDB" id="G7VGS6"/>
<evidence type="ECO:0000256" key="1">
    <source>
        <dbReference type="SAM" id="Phobius"/>
    </source>
</evidence>
<dbReference type="Gene3D" id="1.10.10.10">
    <property type="entry name" value="Winged helix-like DNA-binding domain superfamily/Winged helix DNA-binding domain"/>
    <property type="match status" value="1"/>
</dbReference>
<evidence type="ECO:0000313" key="2">
    <source>
        <dbReference type="EMBL" id="AET31909.1"/>
    </source>
</evidence>
<protein>
    <submittedName>
        <fullName evidence="2">Regulatory protein, ArsR</fullName>
    </submittedName>
</protein>
<organism evidence="2 3">
    <name type="scientific">Pyrobaculum ferrireducens</name>
    <dbReference type="NCBI Taxonomy" id="1104324"/>
    <lineage>
        <taxon>Archaea</taxon>
        <taxon>Thermoproteota</taxon>
        <taxon>Thermoprotei</taxon>
        <taxon>Thermoproteales</taxon>
        <taxon>Thermoproteaceae</taxon>
        <taxon>Pyrobaculum</taxon>
    </lineage>
</organism>
<dbReference type="Pfam" id="PF12840">
    <property type="entry name" value="HTH_20"/>
    <property type="match status" value="1"/>
</dbReference>
<feature type="transmembrane region" description="Helical" evidence="1">
    <location>
        <begin position="152"/>
        <end position="171"/>
    </location>
</feature>
<dbReference type="Proteomes" id="UP000005867">
    <property type="component" value="Chromosome"/>
</dbReference>
<dbReference type="InterPro" id="IPR036388">
    <property type="entry name" value="WH-like_DNA-bd_sf"/>
</dbReference>
<sequence length="265" mass="28931">MERVIYGASVGRRRDIILVLHREGPMTLARLRAALGTSASTLLFELSALERLGIVKREESLVSLTELGEKVASIIATAEPLKSLNFLSVIGLRPLVVWLLMSPLLPAAALVLLTGWIFSIVVGSLQNPSLSMIYVLYVGYYLPLSINLPPQISMAVSLLSLSGIILAIYLITNKKMSLYKTAVGVSPLSIYPATHLTLVQLARSLDYVYLITLSQILLFVALLFTATIFATVYSLEVGTTYEAALARSLLAFFVIPALFYLAPLR</sequence>
<keyword evidence="1" id="KW-0812">Transmembrane</keyword>
<evidence type="ECO:0000313" key="3">
    <source>
        <dbReference type="Proteomes" id="UP000005867"/>
    </source>
</evidence>
<dbReference type="EMBL" id="CP003098">
    <property type="protein sequence ID" value="AET31909.1"/>
    <property type="molecule type" value="Genomic_DNA"/>
</dbReference>
<feature type="transmembrane region" description="Helical" evidence="1">
    <location>
        <begin position="207"/>
        <end position="232"/>
    </location>
</feature>
<dbReference type="BioCyc" id="PSP1104324:GJSN-444-MONOMER"/>
<accession>G7VGS6</accession>
<feature type="transmembrane region" description="Helical" evidence="1">
    <location>
        <begin position="95"/>
        <end position="118"/>
    </location>
</feature>
<dbReference type="InterPro" id="IPR011991">
    <property type="entry name" value="ArsR-like_HTH"/>
</dbReference>
<dbReference type="RefSeq" id="WP_014287737.1">
    <property type="nucleotide sequence ID" value="NC_016645.1"/>
</dbReference>
<dbReference type="GeneID" id="11594720"/>
<dbReference type="STRING" id="1104324.P186_0455"/>
<dbReference type="SUPFAM" id="SSF46785">
    <property type="entry name" value="Winged helix' DNA-binding domain"/>
    <property type="match status" value="1"/>
</dbReference>
<dbReference type="eggNOG" id="arCOG05573">
    <property type="taxonomic scope" value="Archaea"/>
</dbReference>
<keyword evidence="1" id="KW-0472">Membrane</keyword>